<keyword evidence="1" id="KW-0812">Transmembrane</keyword>
<comment type="caution">
    <text evidence="2">The sequence shown here is derived from an EMBL/GenBank/DDBJ whole genome shotgun (WGS) entry which is preliminary data.</text>
</comment>
<feature type="transmembrane region" description="Helical" evidence="1">
    <location>
        <begin position="86"/>
        <end position="106"/>
    </location>
</feature>
<keyword evidence="1" id="KW-1133">Transmembrane helix</keyword>
<evidence type="ECO:0000256" key="1">
    <source>
        <dbReference type="SAM" id="Phobius"/>
    </source>
</evidence>
<proteinExistence type="predicted"/>
<name>A0A7C4PLI0_9CHLR</name>
<feature type="transmembrane region" description="Helical" evidence="1">
    <location>
        <begin position="121"/>
        <end position="138"/>
    </location>
</feature>
<feature type="transmembrane region" description="Helical" evidence="1">
    <location>
        <begin position="314"/>
        <end position="342"/>
    </location>
</feature>
<reference evidence="2" key="1">
    <citation type="journal article" date="2020" name="mSystems">
        <title>Genome- and Community-Level Interaction Insights into Carbon Utilization and Element Cycling Functions of Hydrothermarchaeota in Hydrothermal Sediment.</title>
        <authorList>
            <person name="Zhou Z."/>
            <person name="Liu Y."/>
            <person name="Xu W."/>
            <person name="Pan J."/>
            <person name="Luo Z.H."/>
            <person name="Li M."/>
        </authorList>
    </citation>
    <scope>NUCLEOTIDE SEQUENCE [LARGE SCALE GENOMIC DNA]</scope>
    <source>
        <strain evidence="2">SpSt-573</strain>
    </source>
</reference>
<keyword evidence="1" id="KW-0472">Membrane</keyword>
<protein>
    <submittedName>
        <fullName evidence="2">Uncharacterized protein</fullName>
    </submittedName>
</protein>
<feature type="transmembrane region" description="Helical" evidence="1">
    <location>
        <begin position="12"/>
        <end position="32"/>
    </location>
</feature>
<gene>
    <name evidence="2" type="ORF">ENT37_15535</name>
</gene>
<sequence length="476" mass="52769">MAFSSRKPMSVESAAAMLGVLVFAAGIAWFAYTGTFARYWADDYCYSAVAQDHGLLGGVWFWYLGSGNRFSTITLVAISEWFGSRAIAFIPALVLGVWVAGWWFFLSGLLRRAGWAGRRRWWMLIGLLEVYFAALLAPDRLQSLYWRMGTFHYTFPLGLLLIHLGLMLRQVNRLPTPWYYLGSGFLAFYAAGFSETFAALQTGLLGLGLVWSWLEDRRRQTMPLARLVIAAWIGSALAMGVMLLSPSNVWRQAEMPPPSSLWNLGVYTVRYSLDFIRYSLRGQPLPLFVFGMMTGAIALLMASEWKPRISARKALLGGGLSLGGGFLLLLCCVAPSVYAGLLYPAGRALMPARFVFLAGVTGAMMGLGLAVWTLVQKKSWEWARGVAVLFLLAGCLYPFKVLPALQQETLEMATKAALWDQRDAEIRTARAEGDTEVAVRETDVVQSLQELGPDPGFWVNRCAALYYDVSSITAVR</sequence>
<feature type="transmembrane region" description="Helical" evidence="1">
    <location>
        <begin position="285"/>
        <end position="302"/>
    </location>
</feature>
<dbReference type="EMBL" id="DSYK01000780">
    <property type="protein sequence ID" value="HGS23263.1"/>
    <property type="molecule type" value="Genomic_DNA"/>
</dbReference>
<feature type="transmembrane region" description="Helical" evidence="1">
    <location>
        <begin position="224"/>
        <end position="245"/>
    </location>
</feature>
<dbReference type="AlphaFoldDB" id="A0A7C4PLI0"/>
<dbReference type="Pfam" id="PF19528">
    <property type="entry name" value="DUF6056"/>
    <property type="match status" value="1"/>
</dbReference>
<dbReference type="InterPro" id="IPR045691">
    <property type="entry name" value="DUF6056"/>
</dbReference>
<feature type="transmembrane region" description="Helical" evidence="1">
    <location>
        <begin position="188"/>
        <end position="212"/>
    </location>
</feature>
<feature type="transmembrane region" description="Helical" evidence="1">
    <location>
        <begin position="150"/>
        <end position="168"/>
    </location>
</feature>
<feature type="transmembrane region" description="Helical" evidence="1">
    <location>
        <begin position="382"/>
        <end position="399"/>
    </location>
</feature>
<feature type="transmembrane region" description="Helical" evidence="1">
    <location>
        <begin position="354"/>
        <end position="375"/>
    </location>
</feature>
<accession>A0A7C4PLI0</accession>
<evidence type="ECO:0000313" key="2">
    <source>
        <dbReference type="EMBL" id="HGS23263.1"/>
    </source>
</evidence>
<organism evidence="2">
    <name type="scientific">Anaerolinea thermolimosa</name>
    <dbReference type="NCBI Taxonomy" id="229919"/>
    <lineage>
        <taxon>Bacteria</taxon>
        <taxon>Bacillati</taxon>
        <taxon>Chloroflexota</taxon>
        <taxon>Anaerolineae</taxon>
        <taxon>Anaerolineales</taxon>
        <taxon>Anaerolineaceae</taxon>
        <taxon>Anaerolinea</taxon>
    </lineage>
</organism>